<feature type="region of interest" description="Disordered" evidence="1">
    <location>
        <begin position="657"/>
        <end position="752"/>
    </location>
</feature>
<name>A0A1E4TPN2_PACTA</name>
<feature type="compositionally biased region" description="Polar residues" evidence="1">
    <location>
        <begin position="501"/>
        <end position="523"/>
    </location>
</feature>
<feature type="compositionally biased region" description="Low complexity" evidence="1">
    <location>
        <begin position="482"/>
        <end position="500"/>
    </location>
</feature>
<dbReference type="EMBL" id="KV454017">
    <property type="protein sequence ID" value="ODV93714.1"/>
    <property type="molecule type" value="Genomic_DNA"/>
</dbReference>
<proteinExistence type="predicted"/>
<dbReference type="InterPro" id="IPR015915">
    <property type="entry name" value="Kelch-typ_b-propeller"/>
</dbReference>
<sequence length="752" mass="84674">MRTSVLVSFIALSVSWVQAQDTIVQQALYSYENTTVYIRLSNNDFVSLSFNDKFTNDSQVTDILASPPSNGSLVIANNQLYAFYETEKEDIGLQKYDSDEDIWYSLSLSNESVPFYQYSNYLTTLDDDDIIFIYGGISPSNSSDITSRLLAFDVTTLTFQNFSTSVTPTNFYGASNLLVNYETQIIVGGQSTYGWVSLEQLALWQYETWSFKTMTASNTTINSRRFSSLLPIFNTKDANYLVENSQESSFAINSVMMVGGEVIDELATPNFVKLNMSSTSSSWNWESMDSYVPSNLNLSEILGSCIIYDTLITITNSSSDSSSTKKKRSDSNYKINLFDVSADMESISSVDYKQKNSHKTLVITLSTVLTIVPILLISAGICYYIFVYKKKKHISSDADNFDIMEFYNTLSQKPSMSSHGRGGGGAAGIGRHNKFNSLGESDNLSIESWSRKREEYENNIAHMQKKKRPLAELPNLPTTTTAATAAAAAPSASAASRTASNQVRTSMRIDTSSAPATPQQPHTPSFIRRSLSSTFSTIQNSIRRNSTFMSTPFSIREEDTTSSNGNERFSCLSEKSRSTLHLIYENGSIVDGNRKEMINDSRSVLTTSTYFEPEPTHLHDRFTDLTHSQPREVNDEIEDDDEIEDIDVQILVSSKRRSKLRVMNPDLQENESDENNQASAQSSAKKADDEDYYDYPELQEHRQYMEQLFENIDKDDTEQEPPTRRNTANTTRKRVVSRDTGNNRTNYKDQIE</sequence>
<evidence type="ECO:0000313" key="4">
    <source>
        <dbReference type="EMBL" id="ODV93714.1"/>
    </source>
</evidence>
<gene>
    <name evidence="4" type="ORF">PACTADRAFT_77229</name>
</gene>
<evidence type="ECO:0000256" key="2">
    <source>
        <dbReference type="SAM" id="Phobius"/>
    </source>
</evidence>
<dbReference type="OrthoDB" id="3980762at2759"/>
<dbReference type="STRING" id="669874.A0A1E4TPN2"/>
<dbReference type="Proteomes" id="UP000094236">
    <property type="component" value="Unassembled WGS sequence"/>
</dbReference>
<keyword evidence="3" id="KW-0732">Signal</keyword>
<protein>
    <recommendedName>
        <fullName evidence="6">Galactose oxidase</fullName>
    </recommendedName>
</protein>
<dbReference type="InterPro" id="IPR011043">
    <property type="entry name" value="Gal_Oxase/kelch_b-propeller"/>
</dbReference>
<feature type="compositionally biased region" description="Low complexity" evidence="1">
    <location>
        <begin position="675"/>
        <end position="684"/>
    </location>
</feature>
<evidence type="ECO:0008006" key="6">
    <source>
        <dbReference type="Google" id="ProtNLM"/>
    </source>
</evidence>
<feature type="chain" id="PRO_5009163284" description="Galactose oxidase" evidence="3">
    <location>
        <begin position="20"/>
        <end position="752"/>
    </location>
</feature>
<feature type="region of interest" description="Disordered" evidence="1">
    <location>
        <begin position="413"/>
        <end position="434"/>
    </location>
</feature>
<accession>A0A1E4TPN2</accession>
<organism evidence="4 5">
    <name type="scientific">Pachysolen tannophilus NRRL Y-2460</name>
    <dbReference type="NCBI Taxonomy" id="669874"/>
    <lineage>
        <taxon>Eukaryota</taxon>
        <taxon>Fungi</taxon>
        <taxon>Dikarya</taxon>
        <taxon>Ascomycota</taxon>
        <taxon>Saccharomycotina</taxon>
        <taxon>Pichiomycetes</taxon>
        <taxon>Pachysolenaceae</taxon>
        <taxon>Pachysolen</taxon>
    </lineage>
</organism>
<reference evidence="5" key="1">
    <citation type="submission" date="2016-05" db="EMBL/GenBank/DDBJ databases">
        <title>Comparative genomics of biotechnologically important yeasts.</title>
        <authorList>
            <consortium name="DOE Joint Genome Institute"/>
            <person name="Riley R."/>
            <person name="Haridas S."/>
            <person name="Wolfe K.H."/>
            <person name="Lopes M.R."/>
            <person name="Hittinger C.T."/>
            <person name="Goker M."/>
            <person name="Salamov A."/>
            <person name="Wisecaver J."/>
            <person name="Long T.M."/>
            <person name="Aerts A.L."/>
            <person name="Barry K."/>
            <person name="Choi C."/>
            <person name="Clum A."/>
            <person name="Coughlan A.Y."/>
            <person name="Deshpande S."/>
            <person name="Douglass A.P."/>
            <person name="Hanson S.J."/>
            <person name="Klenk H.-P."/>
            <person name="Labutti K."/>
            <person name="Lapidus A."/>
            <person name="Lindquist E."/>
            <person name="Lipzen A."/>
            <person name="Meier-Kolthoff J.P."/>
            <person name="Ohm R.A."/>
            <person name="Otillar R.P."/>
            <person name="Pangilinan J."/>
            <person name="Peng Y."/>
            <person name="Rokas A."/>
            <person name="Rosa C.A."/>
            <person name="Scheuner C."/>
            <person name="Sibirny A.A."/>
            <person name="Slot J.C."/>
            <person name="Stielow J.B."/>
            <person name="Sun H."/>
            <person name="Kurtzman C.P."/>
            <person name="Blackwell M."/>
            <person name="Grigoriev I.V."/>
            <person name="Jeffries T.W."/>
        </authorList>
    </citation>
    <scope>NUCLEOTIDE SEQUENCE [LARGE SCALE GENOMIC DNA]</scope>
    <source>
        <strain evidence="5">NRRL Y-2460</strain>
    </source>
</reference>
<feature type="transmembrane region" description="Helical" evidence="2">
    <location>
        <begin position="361"/>
        <end position="386"/>
    </location>
</feature>
<keyword evidence="5" id="KW-1185">Reference proteome</keyword>
<feature type="region of interest" description="Disordered" evidence="1">
    <location>
        <begin position="482"/>
        <end position="528"/>
    </location>
</feature>
<evidence type="ECO:0000256" key="3">
    <source>
        <dbReference type="SAM" id="SignalP"/>
    </source>
</evidence>
<dbReference type="Gene3D" id="2.120.10.80">
    <property type="entry name" value="Kelch-type beta propeller"/>
    <property type="match status" value="1"/>
</dbReference>
<keyword evidence="2" id="KW-0812">Transmembrane</keyword>
<evidence type="ECO:0000256" key="1">
    <source>
        <dbReference type="SAM" id="MobiDB-lite"/>
    </source>
</evidence>
<keyword evidence="2" id="KW-0472">Membrane</keyword>
<dbReference type="SUPFAM" id="SSF50965">
    <property type="entry name" value="Galactose oxidase, central domain"/>
    <property type="match status" value="1"/>
</dbReference>
<keyword evidence="2" id="KW-1133">Transmembrane helix</keyword>
<feature type="signal peptide" evidence="3">
    <location>
        <begin position="1"/>
        <end position="19"/>
    </location>
</feature>
<dbReference type="AlphaFoldDB" id="A0A1E4TPN2"/>
<evidence type="ECO:0000313" key="5">
    <source>
        <dbReference type="Proteomes" id="UP000094236"/>
    </source>
</evidence>